<protein>
    <submittedName>
        <fullName evidence="2">Jg24553 protein</fullName>
    </submittedName>
</protein>
<comment type="caution">
    <text evidence="2">The sequence shown here is derived from an EMBL/GenBank/DDBJ whole genome shotgun (WGS) entry which is preliminary data.</text>
</comment>
<reference evidence="2" key="1">
    <citation type="submission" date="2022-03" db="EMBL/GenBank/DDBJ databases">
        <authorList>
            <person name="Lindestad O."/>
        </authorList>
    </citation>
    <scope>NUCLEOTIDE SEQUENCE</scope>
</reference>
<feature type="compositionally biased region" description="Polar residues" evidence="1">
    <location>
        <begin position="1"/>
        <end position="20"/>
    </location>
</feature>
<name>A0A8S4QHM2_9NEOP</name>
<feature type="region of interest" description="Disordered" evidence="1">
    <location>
        <begin position="1"/>
        <end position="36"/>
    </location>
</feature>
<keyword evidence="3" id="KW-1185">Reference proteome</keyword>
<organism evidence="2 3">
    <name type="scientific">Pararge aegeria aegeria</name>
    <dbReference type="NCBI Taxonomy" id="348720"/>
    <lineage>
        <taxon>Eukaryota</taxon>
        <taxon>Metazoa</taxon>
        <taxon>Ecdysozoa</taxon>
        <taxon>Arthropoda</taxon>
        <taxon>Hexapoda</taxon>
        <taxon>Insecta</taxon>
        <taxon>Pterygota</taxon>
        <taxon>Neoptera</taxon>
        <taxon>Endopterygota</taxon>
        <taxon>Lepidoptera</taxon>
        <taxon>Glossata</taxon>
        <taxon>Ditrysia</taxon>
        <taxon>Papilionoidea</taxon>
        <taxon>Nymphalidae</taxon>
        <taxon>Satyrinae</taxon>
        <taxon>Satyrini</taxon>
        <taxon>Parargina</taxon>
        <taxon>Pararge</taxon>
    </lineage>
</organism>
<dbReference type="AlphaFoldDB" id="A0A8S4QHM2"/>
<evidence type="ECO:0000256" key="1">
    <source>
        <dbReference type="SAM" id="MobiDB-lite"/>
    </source>
</evidence>
<evidence type="ECO:0000313" key="3">
    <source>
        <dbReference type="Proteomes" id="UP000838756"/>
    </source>
</evidence>
<proteinExistence type="predicted"/>
<dbReference type="EMBL" id="CAKXAJ010003384">
    <property type="protein sequence ID" value="CAH2208390.1"/>
    <property type="molecule type" value="Genomic_DNA"/>
</dbReference>
<gene>
    <name evidence="2" type="primary">jg24553</name>
    <name evidence="2" type="ORF">PAEG_LOCUS1006</name>
</gene>
<evidence type="ECO:0000313" key="2">
    <source>
        <dbReference type="EMBL" id="CAH2208390.1"/>
    </source>
</evidence>
<sequence>SQPSSLQNLSRLPRSQSASGSDAGEPRVVTSYGFPPDLTRELSETIHSQIATDEGRTEDLLLKTHRCTREVAKRLRKMFISPNRSRRESNPAFILKGHKVHCSDWEVVTLIHVRAVMSLILFSAVCPRMAAYNGS</sequence>
<accession>A0A8S4QHM2</accession>
<feature type="non-terminal residue" evidence="2">
    <location>
        <position position="1"/>
    </location>
</feature>
<dbReference type="Proteomes" id="UP000838756">
    <property type="component" value="Unassembled WGS sequence"/>
</dbReference>